<protein>
    <submittedName>
        <fullName evidence="1">Uncharacterized protein</fullName>
    </submittedName>
</protein>
<dbReference type="EMBL" id="CM042062">
    <property type="protein sequence ID" value="KAI3669921.1"/>
    <property type="molecule type" value="Genomic_DNA"/>
</dbReference>
<gene>
    <name evidence="1" type="ORF">L6452_41402</name>
</gene>
<reference evidence="1 2" key="2">
    <citation type="journal article" date="2022" name="Mol. Ecol. Resour.">
        <title>The genomes of chicory, endive, great burdock and yacon provide insights into Asteraceae paleo-polyploidization history and plant inulin production.</title>
        <authorList>
            <person name="Fan W."/>
            <person name="Wang S."/>
            <person name="Wang H."/>
            <person name="Wang A."/>
            <person name="Jiang F."/>
            <person name="Liu H."/>
            <person name="Zhao H."/>
            <person name="Xu D."/>
            <person name="Zhang Y."/>
        </authorList>
    </citation>
    <scope>NUCLEOTIDE SEQUENCE [LARGE SCALE GENOMIC DNA]</scope>
    <source>
        <strain evidence="2">cv. Niubang</strain>
    </source>
</reference>
<reference evidence="2" key="1">
    <citation type="journal article" date="2022" name="Mol. Ecol. Resour.">
        <title>The genomes of chicory, endive, great burdock and yacon provide insights into Asteraceae palaeo-polyploidization history and plant inulin production.</title>
        <authorList>
            <person name="Fan W."/>
            <person name="Wang S."/>
            <person name="Wang H."/>
            <person name="Wang A."/>
            <person name="Jiang F."/>
            <person name="Liu H."/>
            <person name="Zhao H."/>
            <person name="Xu D."/>
            <person name="Zhang Y."/>
        </authorList>
    </citation>
    <scope>NUCLEOTIDE SEQUENCE [LARGE SCALE GENOMIC DNA]</scope>
    <source>
        <strain evidence="2">cv. Niubang</strain>
    </source>
</reference>
<keyword evidence="2" id="KW-1185">Reference proteome</keyword>
<evidence type="ECO:0000313" key="2">
    <source>
        <dbReference type="Proteomes" id="UP001055879"/>
    </source>
</evidence>
<accession>A0ACB8XPT2</accession>
<name>A0ACB8XPT2_ARCLA</name>
<organism evidence="1 2">
    <name type="scientific">Arctium lappa</name>
    <name type="common">Greater burdock</name>
    <name type="synonym">Lappa major</name>
    <dbReference type="NCBI Taxonomy" id="4217"/>
    <lineage>
        <taxon>Eukaryota</taxon>
        <taxon>Viridiplantae</taxon>
        <taxon>Streptophyta</taxon>
        <taxon>Embryophyta</taxon>
        <taxon>Tracheophyta</taxon>
        <taxon>Spermatophyta</taxon>
        <taxon>Magnoliopsida</taxon>
        <taxon>eudicotyledons</taxon>
        <taxon>Gunneridae</taxon>
        <taxon>Pentapetalae</taxon>
        <taxon>asterids</taxon>
        <taxon>campanulids</taxon>
        <taxon>Asterales</taxon>
        <taxon>Asteraceae</taxon>
        <taxon>Carduoideae</taxon>
        <taxon>Cardueae</taxon>
        <taxon>Arctiinae</taxon>
        <taxon>Arctium</taxon>
    </lineage>
</organism>
<comment type="caution">
    <text evidence="1">The sequence shown here is derived from an EMBL/GenBank/DDBJ whole genome shotgun (WGS) entry which is preliminary data.</text>
</comment>
<proteinExistence type="predicted"/>
<sequence>MELRKKMRMKRWRKGVKSINARKWMCRDGGCAVEESGEALRGGRMNNIVNQAKFSKNEKKGMDVWVGTMGYPIASREKQFLDGSSKLVLTFEDKGDQMPVGDVPWSLVMGSLQESLNRFKKQQEKCQSTLKSVAGSKTTTKTTTGPPPPHRVVPASTLAKSPLPAVKFSNDTERLQHINNIRKIPVGAQIKRVIDLLFERRCGACTYNNKNSCKYGCVFAQYFPTYTSMQEFGMLHQVFHNSNVERMILSTPAARVPELIECLIYEAD</sequence>
<evidence type="ECO:0000313" key="1">
    <source>
        <dbReference type="EMBL" id="KAI3669921.1"/>
    </source>
</evidence>
<dbReference type="Proteomes" id="UP001055879">
    <property type="component" value="Linkage Group LG16"/>
</dbReference>